<comment type="caution">
    <text evidence="2">The sequence shown here is derived from an EMBL/GenBank/DDBJ whole genome shotgun (WGS) entry which is preliminary data.</text>
</comment>
<organism evidence="2 3">
    <name type="scientific">Myceligenerans pegani</name>
    <dbReference type="NCBI Taxonomy" id="2776917"/>
    <lineage>
        <taxon>Bacteria</taxon>
        <taxon>Bacillati</taxon>
        <taxon>Actinomycetota</taxon>
        <taxon>Actinomycetes</taxon>
        <taxon>Micrococcales</taxon>
        <taxon>Promicromonosporaceae</taxon>
        <taxon>Myceligenerans</taxon>
    </lineage>
</organism>
<keyword evidence="1" id="KW-0732">Signal</keyword>
<reference evidence="2 3" key="1">
    <citation type="submission" date="2020-10" db="EMBL/GenBank/DDBJ databases">
        <title>Myceligenerans pegani sp. nov., an endophytic actinomycete isolated from Peganum harmala L. in Xinjiang, China.</title>
        <authorList>
            <person name="Xin L."/>
        </authorList>
    </citation>
    <scope>NUCLEOTIDE SEQUENCE [LARGE SCALE GENOMIC DNA]</scope>
    <source>
        <strain evidence="2 3">TRM65318</strain>
    </source>
</reference>
<name>A0ABR9N6E2_9MICO</name>
<dbReference type="PROSITE" id="PS51257">
    <property type="entry name" value="PROKAR_LIPOPROTEIN"/>
    <property type="match status" value="1"/>
</dbReference>
<gene>
    <name evidence="2" type="ORF">IHE71_24975</name>
</gene>
<dbReference type="EMBL" id="JADAQT010000113">
    <property type="protein sequence ID" value="MBE1878950.1"/>
    <property type="molecule type" value="Genomic_DNA"/>
</dbReference>
<protein>
    <submittedName>
        <fullName evidence="2">Uncharacterized protein</fullName>
    </submittedName>
</protein>
<accession>A0ABR9N6E2</accession>
<feature type="chain" id="PRO_5047485416" evidence="1">
    <location>
        <begin position="22"/>
        <end position="60"/>
    </location>
</feature>
<sequence>MRTTALIARTALVLALPLVLAGCPDAGGGGGGGGYRVSTEGVGEGAVVASVAGTGVGAMA</sequence>
<keyword evidence="3" id="KW-1185">Reference proteome</keyword>
<proteinExistence type="predicted"/>
<feature type="signal peptide" evidence="1">
    <location>
        <begin position="1"/>
        <end position="21"/>
    </location>
</feature>
<evidence type="ECO:0000256" key="1">
    <source>
        <dbReference type="SAM" id="SignalP"/>
    </source>
</evidence>
<dbReference type="RefSeq" id="WP_192865501.1">
    <property type="nucleotide sequence ID" value="NZ_JADAQT010000113.1"/>
</dbReference>
<evidence type="ECO:0000313" key="2">
    <source>
        <dbReference type="EMBL" id="MBE1878950.1"/>
    </source>
</evidence>
<dbReference type="Proteomes" id="UP000625527">
    <property type="component" value="Unassembled WGS sequence"/>
</dbReference>
<evidence type="ECO:0000313" key="3">
    <source>
        <dbReference type="Proteomes" id="UP000625527"/>
    </source>
</evidence>